<proteinExistence type="inferred from homology"/>
<dbReference type="GO" id="GO:0000340">
    <property type="term" value="F:RNA 7-methylguanosine cap binding"/>
    <property type="evidence" value="ECO:0007669"/>
    <property type="project" value="TreeGrafter"/>
</dbReference>
<sequence length="176" mass="20549">MEYEIENEWCFYVTKQRVTQGHEKHVKEWEDRLSKVHSFKTAEGFWSVFNNFRPVGDMLNDSGDFYMFKDQILPEWEDSMNAGGGRWIVATDSQKVEDMWGLLLMSLIGNMYDDLSEFICGAELAVRPKKRFKIAVWIKQADKKSTVQLGESIKKFLNATKADFQKHKGDKVEYSV</sequence>
<evidence type="ECO:0008006" key="4">
    <source>
        <dbReference type="Google" id="ProtNLM"/>
    </source>
</evidence>
<keyword evidence="1" id="KW-0648">Protein biosynthesis</keyword>
<name>A0A1R2C9V3_9CILI</name>
<dbReference type="PROSITE" id="PS00813">
    <property type="entry name" value="IF4E"/>
    <property type="match status" value="1"/>
</dbReference>
<dbReference type="Gene3D" id="3.30.760.10">
    <property type="entry name" value="RNA Cap, Translation Initiation Factor Eif4e"/>
    <property type="match status" value="1"/>
</dbReference>
<comment type="caution">
    <text evidence="2">The sequence shown here is derived from an EMBL/GenBank/DDBJ whole genome shotgun (WGS) entry which is preliminary data.</text>
</comment>
<dbReference type="GO" id="GO:0016281">
    <property type="term" value="C:eukaryotic translation initiation factor 4F complex"/>
    <property type="evidence" value="ECO:0007669"/>
    <property type="project" value="TreeGrafter"/>
</dbReference>
<dbReference type="OrthoDB" id="282246at2759"/>
<evidence type="ECO:0000313" key="3">
    <source>
        <dbReference type="Proteomes" id="UP000187209"/>
    </source>
</evidence>
<dbReference type="PANTHER" id="PTHR11960">
    <property type="entry name" value="EUKARYOTIC TRANSLATION INITIATION FACTOR 4E RELATED"/>
    <property type="match status" value="1"/>
</dbReference>
<dbReference type="InterPro" id="IPR023398">
    <property type="entry name" value="TIF_eIF4e-like"/>
</dbReference>
<accession>A0A1R2C9V3</accession>
<dbReference type="Pfam" id="PF01652">
    <property type="entry name" value="IF4E"/>
    <property type="match status" value="1"/>
</dbReference>
<dbReference type="EMBL" id="MPUH01000225">
    <property type="protein sequence ID" value="OMJ85789.1"/>
    <property type="molecule type" value="Genomic_DNA"/>
</dbReference>
<evidence type="ECO:0000256" key="1">
    <source>
        <dbReference type="RuleBase" id="RU004374"/>
    </source>
</evidence>
<keyword evidence="1" id="KW-0396">Initiation factor</keyword>
<reference evidence="2 3" key="1">
    <citation type="submission" date="2016-11" db="EMBL/GenBank/DDBJ databases">
        <title>The macronuclear genome of Stentor coeruleus: a giant cell with tiny introns.</title>
        <authorList>
            <person name="Slabodnick M."/>
            <person name="Ruby J.G."/>
            <person name="Reiff S.B."/>
            <person name="Swart E.C."/>
            <person name="Gosai S."/>
            <person name="Prabakaran S."/>
            <person name="Witkowska E."/>
            <person name="Larue G.E."/>
            <person name="Fisher S."/>
            <person name="Freeman R.M."/>
            <person name="Gunawardena J."/>
            <person name="Chu W."/>
            <person name="Stover N.A."/>
            <person name="Gregory B.D."/>
            <person name="Nowacki M."/>
            <person name="Derisi J."/>
            <person name="Roy S.W."/>
            <person name="Marshall W.F."/>
            <person name="Sood P."/>
        </authorList>
    </citation>
    <scope>NUCLEOTIDE SEQUENCE [LARGE SCALE GENOMIC DNA]</scope>
    <source>
        <strain evidence="2">WM001</strain>
    </source>
</reference>
<dbReference type="SUPFAM" id="SSF55418">
    <property type="entry name" value="eIF4e-like"/>
    <property type="match status" value="1"/>
</dbReference>
<evidence type="ECO:0000313" key="2">
    <source>
        <dbReference type="EMBL" id="OMJ85789.1"/>
    </source>
</evidence>
<dbReference type="AlphaFoldDB" id="A0A1R2C9V3"/>
<organism evidence="2 3">
    <name type="scientific">Stentor coeruleus</name>
    <dbReference type="NCBI Taxonomy" id="5963"/>
    <lineage>
        <taxon>Eukaryota</taxon>
        <taxon>Sar</taxon>
        <taxon>Alveolata</taxon>
        <taxon>Ciliophora</taxon>
        <taxon>Postciliodesmatophora</taxon>
        <taxon>Heterotrichea</taxon>
        <taxon>Heterotrichida</taxon>
        <taxon>Stentoridae</taxon>
        <taxon>Stentor</taxon>
    </lineage>
</organism>
<gene>
    <name evidence="2" type="ORF">SteCoe_12778</name>
</gene>
<protein>
    <recommendedName>
        <fullName evidence="4">Eukaryotic translation initiation factor 4E</fullName>
    </recommendedName>
</protein>
<dbReference type="InterPro" id="IPR019770">
    <property type="entry name" value="TIF_eIF_4E_CS"/>
</dbReference>
<comment type="similarity">
    <text evidence="1">Belongs to the eukaryotic initiation factor 4E family.</text>
</comment>
<dbReference type="GO" id="GO:0003743">
    <property type="term" value="F:translation initiation factor activity"/>
    <property type="evidence" value="ECO:0007669"/>
    <property type="project" value="UniProtKB-KW"/>
</dbReference>
<keyword evidence="1" id="KW-0694">RNA-binding</keyword>
<dbReference type="InterPro" id="IPR001040">
    <property type="entry name" value="TIF_eIF_4E"/>
</dbReference>
<dbReference type="Proteomes" id="UP000187209">
    <property type="component" value="Unassembled WGS sequence"/>
</dbReference>
<keyword evidence="3" id="KW-1185">Reference proteome</keyword>